<proteinExistence type="predicted"/>
<reference evidence="1 2" key="1">
    <citation type="submission" date="2018-11" db="EMBL/GenBank/DDBJ databases">
        <authorList>
            <consortium name="Pathogen Informatics"/>
        </authorList>
    </citation>
    <scope>NUCLEOTIDE SEQUENCE [LARGE SCALE GENOMIC DNA]</scope>
    <source>
        <strain evidence="1 2">MHpl1</strain>
    </source>
</reference>
<organism evidence="1 2">
    <name type="scientific">Haemonchus placei</name>
    <name type="common">Barber's pole worm</name>
    <dbReference type="NCBI Taxonomy" id="6290"/>
    <lineage>
        <taxon>Eukaryota</taxon>
        <taxon>Metazoa</taxon>
        <taxon>Ecdysozoa</taxon>
        <taxon>Nematoda</taxon>
        <taxon>Chromadorea</taxon>
        <taxon>Rhabditida</taxon>
        <taxon>Rhabditina</taxon>
        <taxon>Rhabditomorpha</taxon>
        <taxon>Strongyloidea</taxon>
        <taxon>Trichostrongylidae</taxon>
        <taxon>Haemonchus</taxon>
    </lineage>
</organism>
<name>A0A3P7XBQ4_HAEPC</name>
<dbReference type="Proteomes" id="UP000268014">
    <property type="component" value="Unassembled WGS sequence"/>
</dbReference>
<dbReference type="AlphaFoldDB" id="A0A3P7XBQ4"/>
<keyword evidence="2" id="KW-1185">Reference proteome</keyword>
<sequence>MASDFVDHTKCATVTFSAIRTDHTIRCCTCAIVHAVTD</sequence>
<evidence type="ECO:0000313" key="1">
    <source>
        <dbReference type="EMBL" id="VDO56907.1"/>
    </source>
</evidence>
<accession>A0A3P7XBQ4</accession>
<dbReference type="EMBL" id="UZAF01019013">
    <property type="protein sequence ID" value="VDO56907.1"/>
    <property type="molecule type" value="Genomic_DNA"/>
</dbReference>
<evidence type="ECO:0000313" key="2">
    <source>
        <dbReference type="Proteomes" id="UP000268014"/>
    </source>
</evidence>
<gene>
    <name evidence="1" type="ORF">HPLM_LOCUS15516</name>
</gene>
<protein>
    <submittedName>
        <fullName evidence="1">Uncharacterized protein</fullName>
    </submittedName>
</protein>